<dbReference type="PANTHER" id="PTHR34826">
    <property type="entry name" value="UPF0590 PROTEIN C409.17C"/>
    <property type="match status" value="1"/>
</dbReference>
<gene>
    <name evidence="3" type="ORF">HO133_008459</name>
</gene>
<dbReference type="Pfam" id="PF08588">
    <property type="entry name" value="Duc1"/>
    <property type="match status" value="1"/>
</dbReference>
<feature type="compositionally biased region" description="Basic and acidic residues" evidence="1">
    <location>
        <begin position="205"/>
        <end position="214"/>
    </location>
</feature>
<feature type="compositionally biased region" description="Basic and acidic residues" evidence="1">
    <location>
        <begin position="183"/>
        <end position="197"/>
    </location>
</feature>
<name>A0A8H6CP67_9LECA</name>
<organism evidence="3 4">
    <name type="scientific">Letharia lupina</name>
    <dbReference type="NCBI Taxonomy" id="560253"/>
    <lineage>
        <taxon>Eukaryota</taxon>
        <taxon>Fungi</taxon>
        <taxon>Dikarya</taxon>
        <taxon>Ascomycota</taxon>
        <taxon>Pezizomycotina</taxon>
        <taxon>Lecanoromycetes</taxon>
        <taxon>OSLEUM clade</taxon>
        <taxon>Lecanoromycetidae</taxon>
        <taxon>Lecanorales</taxon>
        <taxon>Lecanorineae</taxon>
        <taxon>Parmeliaceae</taxon>
        <taxon>Letharia</taxon>
    </lineage>
</organism>
<dbReference type="GeneID" id="59336855"/>
<protein>
    <recommendedName>
        <fullName evidence="2">Domain of unknown function at the cortex 1 domain-containing protein</fullName>
    </recommendedName>
</protein>
<dbReference type="AlphaFoldDB" id="A0A8H6CP67"/>
<feature type="compositionally biased region" description="Basic and acidic residues" evidence="1">
    <location>
        <begin position="325"/>
        <end position="335"/>
    </location>
</feature>
<keyword evidence="4" id="KW-1185">Reference proteome</keyword>
<feature type="domain" description="Domain of unknown function at the cortex 1" evidence="2">
    <location>
        <begin position="36"/>
        <end position="296"/>
    </location>
</feature>
<dbReference type="InterPro" id="IPR013897">
    <property type="entry name" value="Duc1"/>
</dbReference>
<feature type="region of interest" description="Disordered" evidence="1">
    <location>
        <begin position="302"/>
        <end position="342"/>
    </location>
</feature>
<evidence type="ECO:0000313" key="4">
    <source>
        <dbReference type="Proteomes" id="UP000593566"/>
    </source>
</evidence>
<dbReference type="EMBL" id="JACCJB010000005">
    <property type="protein sequence ID" value="KAF6227018.1"/>
    <property type="molecule type" value="Genomic_DNA"/>
</dbReference>
<dbReference type="PANTHER" id="PTHR34826:SF2">
    <property type="entry name" value="UPF0590 PROTEIN C409.17C"/>
    <property type="match status" value="1"/>
</dbReference>
<dbReference type="Proteomes" id="UP000593566">
    <property type="component" value="Unassembled WGS sequence"/>
</dbReference>
<dbReference type="RefSeq" id="XP_037155326.1">
    <property type="nucleotide sequence ID" value="XM_037299325.1"/>
</dbReference>
<evidence type="ECO:0000313" key="3">
    <source>
        <dbReference type="EMBL" id="KAF6227018.1"/>
    </source>
</evidence>
<proteinExistence type="predicted"/>
<accession>A0A8H6CP67</accession>
<evidence type="ECO:0000259" key="2">
    <source>
        <dbReference type="Pfam" id="PF08588"/>
    </source>
</evidence>
<comment type="caution">
    <text evidence="3">The sequence shown here is derived from an EMBL/GenBank/DDBJ whole genome shotgun (WGS) entry which is preliminary data.</text>
</comment>
<sequence length="342" mass="38444">MLNRSISRSHAHNPLHVVVQFLFTHFASDMADKYLLRVTAGSSYDTTTHQTVQVNKPTPTHISTAICDAKISVRIQNYRGLPRKSPTTSAYFSHALHLHDQYSIAFTLLPHKSFPGSALVFGNSFDRPIRDRLPPGTSTALRIVKWAIDPGLDGDLYSDTPHLYGNALSSVNILRVGEKVKDGKDLPEPVGEEKALEEGGDGEGEEWRKSKDVPETGDARKKHFLTKGKTEEWEWEEGRVYECDFFNPYLDFNSFSLKLPGFSLSVLPYLGGTDYLRYVLKIKDTDEVLFVVVFSLLHKEDVEKEEAEPKKGGEDTKVTSQESQGARHEGEKDFEPEADDLD</sequence>
<feature type="compositionally biased region" description="Basic and acidic residues" evidence="1">
    <location>
        <begin position="302"/>
        <end position="317"/>
    </location>
</feature>
<evidence type="ECO:0000256" key="1">
    <source>
        <dbReference type="SAM" id="MobiDB-lite"/>
    </source>
</evidence>
<feature type="region of interest" description="Disordered" evidence="1">
    <location>
        <begin position="183"/>
        <end position="214"/>
    </location>
</feature>
<reference evidence="3 4" key="1">
    <citation type="journal article" date="2020" name="Genomics">
        <title>Complete, high-quality genomes from long-read metagenomic sequencing of two wolf lichen thalli reveals enigmatic genome architecture.</title>
        <authorList>
            <person name="McKenzie S.K."/>
            <person name="Walston R.F."/>
            <person name="Allen J.L."/>
        </authorList>
    </citation>
    <scope>NUCLEOTIDE SEQUENCE [LARGE SCALE GENOMIC DNA]</scope>
    <source>
        <strain evidence="3">WasteWater1</strain>
    </source>
</reference>